<proteinExistence type="predicted"/>
<comment type="caution">
    <text evidence="1">The sequence shown here is derived from an EMBL/GenBank/DDBJ whole genome shotgun (WGS) entry which is preliminary data.</text>
</comment>
<dbReference type="VEuPathDB" id="FungiDB:AB675_45"/>
<protein>
    <submittedName>
        <fullName evidence="1">Uncharacterized protein</fullName>
    </submittedName>
</protein>
<dbReference type="STRING" id="1664694.A0A0N1GX23"/>
<name>A0A0N1GX23_9EURO</name>
<evidence type="ECO:0000313" key="2">
    <source>
        <dbReference type="Proteomes" id="UP000038010"/>
    </source>
</evidence>
<keyword evidence="2" id="KW-1185">Reference proteome</keyword>
<accession>A0A0N1GX23</accession>
<dbReference type="OrthoDB" id="4311043at2759"/>
<dbReference type="AlphaFoldDB" id="A0A0N1GX23"/>
<dbReference type="RefSeq" id="XP_017994640.1">
    <property type="nucleotide sequence ID" value="XM_018144750.1"/>
</dbReference>
<organism evidence="1 2">
    <name type="scientific">Cyphellophora attinorum</name>
    <dbReference type="NCBI Taxonomy" id="1664694"/>
    <lineage>
        <taxon>Eukaryota</taxon>
        <taxon>Fungi</taxon>
        <taxon>Dikarya</taxon>
        <taxon>Ascomycota</taxon>
        <taxon>Pezizomycotina</taxon>
        <taxon>Eurotiomycetes</taxon>
        <taxon>Chaetothyriomycetidae</taxon>
        <taxon>Chaetothyriales</taxon>
        <taxon>Cyphellophoraceae</taxon>
        <taxon>Cyphellophora</taxon>
    </lineage>
</organism>
<evidence type="ECO:0000313" key="1">
    <source>
        <dbReference type="EMBL" id="KPI34677.1"/>
    </source>
</evidence>
<dbReference type="Proteomes" id="UP000038010">
    <property type="component" value="Unassembled WGS sequence"/>
</dbReference>
<gene>
    <name evidence="1" type="ORF">AB675_45</name>
</gene>
<sequence length="121" mass="13829">MYNFIFKERSILFNTHLGAYEGIMRCIEPKPDIVILGAGGRANHNGRPFQGSAAQFLTNQLQWLGNPPEVFFSLHDKSIIKPYYTDTTAAKLMMERDGRTRVVDTELGKQYELFQSDAVRK</sequence>
<dbReference type="EMBL" id="LFJN01000053">
    <property type="protein sequence ID" value="KPI34677.1"/>
    <property type="molecule type" value="Genomic_DNA"/>
</dbReference>
<dbReference type="GeneID" id="28736520"/>
<reference evidence="1 2" key="1">
    <citation type="submission" date="2015-06" db="EMBL/GenBank/DDBJ databases">
        <title>Draft genome of the ant-associated black yeast Phialophora attae CBS 131958.</title>
        <authorList>
            <person name="Moreno L.F."/>
            <person name="Stielow B.J."/>
            <person name="de Hoog S."/>
            <person name="Vicente V.A."/>
            <person name="Weiss V.A."/>
            <person name="de Vries M."/>
            <person name="Cruz L.M."/>
            <person name="Souza E.M."/>
        </authorList>
    </citation>
    <scope>NUCLEOTIDE SEQUENCE [LARGE SCALE GENOMIC DNA]</scope>
    <source>
        <strain evidence="1 2">CBS 131958</strain>
    </source>
</reference>